<dbReference type="Pfam" id="PF11382">
    <property type="entry name" value="MctB"/>
    <property type="match status" value="1"/>
</dbReference>
<protein>
    <submittedName>
        <fullName evidence="1">Copper transporter</fullName>
    </submittedName>
</protein>
<dbReference type="Proteomes" id="UP001556631">
    <property type="component" value="Unassembled WGS sequence"/>
</dbReference>
<evidence type="ECO:0000313" key="2">
    <source>
        <dbReference type="Proteomes" id="UP001556631"/>
    </source>
</evidence>
<sequence>MIRRNLIAVVAACGALAVGIALGGGPLSDLGHAEPEPSSAPSQAPADVRAQATRGEDFAEAVAPGLLAGRLSGQRITVWAMPGADPATVTALEDRVKAAGGVVGESVELRAAAVDPGRKTFADTLGRQLAKQFGSRVDSGLATYERLGQVIGATYAAHVRVGSSTAEQVTASKTLVAGKLVKTGHDDGPGTLAVLVLGDHVDETVLTGFVSGLSRAVNGLVVTGDTASAGGDLAVLRHEKSQPAFGTVDGSDTTIGRVATVLALARQTHQRGGSFGAPGFGGIANSG</sequence>
<dbReference type="RefSeq" id="WP_367995133.1">
    <property type="nucleotide sequence ID" value="NZ_JBFPJR010000034.1"/>
</dbReference>
<dbReference type="InterPro" id="IPR021522">
    <property type="entry name" value="MctB"/>
</dbReference>
<gene>
    <name evidence="1" type="ORF">AB3X52_16220</name>
</gene>
<dbReference type="EMBL" id="JBFPJR010000034">
    <property type="protein sequence ID" value="MEX0429169.1"/>
    <property type="molecule type" value="Genomic_DNA"/>
</dbReference>
<proteinExistence type="predicted"/>
<name>A0ABV3T3B1_9ACTN</name>
<evidence type="ECO:0000313" key="1">
    <source>
        <dbReference type="EMBL" id="MEX0429169.1"/>
    </source>
</evidence>
<reference evidence="1 2" key="1">
    <citation type="submission" date="2024-07" db="EMBL/GenBank/DDBJ databases">
        <authorList>
            <person name="Lee S."/>
            <person name="Kang M."/>
        </authorList>
    </citation>
    <scope>NUCLEOTIDE SEQUENCE [LARGE SCALE GENOMIC DNA]</scope>
    <source>
        <strain evidence="1 2">DS6</strain>
    </source>
</reference>
<accession>A0ABV3T3B1</accession>
<comment type="caution">
    <text evidence="1">The sequence shown here is derived from an EMBL/GenBank/DDBJ whole genome shotgun (WGS) entry which is preliminary data.</text>
</comment>
<keyword evidence="2" id="KW-1185">Reference proteome</keyword>
<organism evidence="1 2">
    <name type="scientific">Nocardioides eburneus</name>
    <dbReference type="NCBI Taxonomy" id="3231482"/>
    <lineage>
        <taxon>Bacteria</taxon>
        <taxon>Bacillati</taxon>
        <taxon>Actinomycetota</taxon>
        <taxon>Actinomycetes</taxon>
        <taxon>Propionibacteriales</taxon>
        <taxon>Nocardioidaceae</taxon>
        <taxon>Nocardioides</taxon>
    </lineage>
</organism>